<evidence type="ECO:0000313" key="2">
    <source>
        <dbReference type="Proteomes" id="UP000603434"/>
    </source>
</evidence>
<organism evidence="1 2">
    <name type="scientific">Candidatus Desulfatibia profunda</name>
    <dbReference type="NCBI Taxonomy" id="2841695"/>
    <lineage>
        <taxon>Bacteria</taxon>
        <taxon>Pseudomonadati</taxon>
        <taxon>Thermodesulfobacteriota</taxon>
        <taxon>Desulfobacteria</taxon>
        <taxon>Desulfobacterales</taxon>
        <taxon>Desulfobacterales incertae sedis</taxon>
        <taxon>Candidatus Desulfatibia</taxon>
    </lineage>
</organism>
<accession>A0A8J6NQA5</accession>
<dbReference type="AlphaFoldDB" id="A0A8J6NQA5"/>
<name>A0A8J6NQA5_9BACT</name>
<reference evidence="1 2" key="1">
    <citation type="submission" date="2020-08" db="EMBL/GenBank/DDBJ databases">
        <title>Bridging the membrane lipid divide: bacteria of the FCB group superphylum have the potential to synthesize archaeal ether lipids.</title>
        <authorList>
            <person name="Villanueva L."/>
            <person name="Von Meijenfeldt F.A.B."/>
            <person name="Westbye A.B."/>
            <person name="Yadav S."/>
            <person name="Hopmans E.C."/>
            <person name="Dutilh B.E."/>
            <person name="Sinninghe Damste J.S."/>
        </authorList>
    </citation>
    <scope>NUCLEOTIDE SEQUENCE [LARGE SCALE GENOMIC DNA]</scope>
    <source>
        <strain evidence="1">NIOZ-UU30</strain>
    </source>
</reference>
<comment type="caution">
    <text evidence="1">The sequence shown here is derived from an EMBL/GenBank/DDBJ whole genome shotgun (WGS) entry which is preliminary data.</text>
</comment>
<gene>
    <name evidence="1" type="ORF">H8E23_01790</name>
</gene>
<sequence length="105" mass="12021">MEIIEFKSKILDGKYLSLPRGVSERIGNIEEIKVVLKLDEDTQYGQSDGEVDKERMLSALKEYKMKYPDDNVSLDDFRYVGIVAGNDINDTKDELIKAIEGKYII</sequence>
<evidence type="ECO:0000313" key="1">
    <source>
        <dbReference type="EMBL" id="MBC8360115.1"/>
    </source>
</evidence>
<dbReference type="Proteomes" id="UP000603434">
    <property type="component" value="Unassembled WGS sequence"/>
</dbReference>
<protein>
    <submittedName>
        <fullName evidence="1">Uncharacterized protein</fullName>
    </submittedName>
</protein>
<dbReference type="EMBL" id="JACNJH010000065">
    <property type="protein sequence ID" value="MBC8360115.1"/>
    <property type="molecule type" value="Genomic_DNA"/>
</dbReference>
<proteinExistence type="predicted"/>